<reference evidence="1" key="1">
    <citation type="submission" date="2023-06" db="EMBL/GenBank/DDBJ databases">
        <authorList>
            <consortium name="Lawrence Berkeley National Laboratory"/>
            <person name="Ahrendt S."/>
            <person name="Sahu N."/>
            <person name="Indic B."/>
            <person name="Wong-Bajracharya J."/>
            <person name="Merenyi Z."/>
            <person name="Ke H.-M."/>
            <person name="Monk M."/>
            <person name="Kocsube S."/>
            <person name="Drula E."/>
            <person name="Lipzen A."/>
            <person name="Balint B."/>
            <person name="Henrissat B."/>
            <person name="Andreopoulos B."/>
            <person name="Martin F.M."/>
            <person name="Harder C.B."/>
            <person name="Rigling D."/>
            <person name="Ford K.L."/>
            <person name="Foster G.D."/>
            <person name="Pangilinan J."/>
            <person name="Papanicolaou A."/>
            <person name="Barry K."/>
            <person name="LaButti K."/>
            <person name="Viragh M."/>
            <person name="Koriabine M."/>
            <person name="Yan M."/>
            <person name="Riley R."/>
            <person name="Champramary S."/>
            <person name="Plett K.L."/>
            <person name="Tsai I.J."/>
            <person name="Slot J."/>
            <person name="Sipos G."/>
            <person name="Plett J."/>
            <person name="Nagy L.G."/>
            <person name="Grigoriev I.V."/>
        </authorList>
    </citation>
    <scope>NUCLEOTIDE SEQUENCE</scope>
    <source>
        <strain evidence="1">ICMP 16352</strain>
    </source>
</reference>
<comment type="caution">
    <text evidence="1">The sequence shown here is derived from an EMBL/GenBank/DDBJ whole genome shotgun (WGS) entry which is preliminary data.</text>
</comment>
<sequence length="112" mass="12953">YQDVSREEVRTALFAGSTKSTPGASQINYRLLQWTWNICEDFIVALIRLCAAMGFHPTMWKTAIAFALRKPGKKDYGMPRAWRLIQLLECMGKILERIQANRLAYWAETQNL</sequence>
<dbReference type="EMBL" id="JAUEPR010000049">
    <property type="protein sequence ID" value="KAK0471563.1"/>
    <property type="molecule type" value="Genomic_DNA"/>
</dbReference>
<evidence type="ECO:0008006" key="3">
    <source>
        <dbReference type="Google" id="ProtNLM"/>
    </source>
</evidence>
<organism evidence="1 2">
    <name type="scientific">Armillaria novae-zelandiae</name>
    <dbReference type="NCBI Taxonomy" id="153914"/>
    <lineage>
        <taxon>Eukaryota</taxon>
        <taxon>Fungi</taxon>
        <taxon>Dikarya</taxon>
        <taxon>Basidiomycota</taxon>
        <taxon>Agaricomycotina</taxon>
        <taxon>Agaricomycetes</taxon>
        <taxon>Agaricomycetidae</taxon>
        <taxon>Agaricales</taxon>
        <taxon>Marasmiineae</taxon>
        <taxon>Physalacriaceae</taxon>
        <taxon>Armillaria</taxon>
    </lineage>
</organism>
<gene>
    <name evidence="1" type="ORF">IW261DRAFT_1300590</name>
</gene>
<accession>A0AA39NU81</accession>
<evidence type="ECO:0000313" key="2">
    <source>
        <dbReference type="Proteomes" id="UP001175227"/>
    </source>
</evidence>
<proteinExistence type="predicted"/>
<protein>
    <recommendedName>
        <fullName evidence="3">Reverse transcriptase</fullName>
    </recommendedName>
</protein>
<dbReference type="PANTHER" id="PTHR33481">
    <property type="entry name" value="REVERSE TRANSCRIPTASE"/>
    <property type="match status" value="1"/>
</dbReference>
<feature type="non-terminal residue" evidence="1">
    <location>
        <position position="1"/>
    </location>
</feature>
<keyword evidence="2" id="KW-1185">Reference proteome</keyword>
<feature type="non-terminal residue" evidence="1">
    <location>
        <position position="112"/>
    </location>
</feature>
<dbReference type="PANTHER" id="PTHR33481:SF1">
    <property type="entry name" value="ENDONUCLEASE_EXONUCLEASE_PHOSPHATASE DOMAIN-CONTAINING PROTEIN-RELATED"/>
    <property type="match status" value="1"/>
</dbReference>
<dbReference type="Proteomes" id="UP001175227">
    <property type="component" value="Unassembled WGS sequence"/>
</dbReference>
<name>A0AA39NU81_9AGAR</name>
<dbReference type="AlphaFoldDB" id="A0AA39NU81"/>
<evidence type="ECO:0000313" key="1">
    <source>
        <dbReference type="EMBL" id="KAK0471563.1"/>
    </source>
</evidence>